<accession>A0A1A8PJ25</accession>
<dbReference type="AlphaFoldDB" id="A0A1A8PJ25"/>
<reference evidence="1" key="2">
    <citation type="submission" date="2016-06" db="EMBL/GenBank/DDBJ databases">
        <title>The genome of a short-lived fish provides insights into sex chromosome evolution and the genetic control of aging.</title>
        <authorList>
            <person name="Reichwald K."/>
            <person name="Felder M."/>
            <person name="Petzold A."/>
            <person name="Koch P."/>
            <person name="Groth M."/>
            <person name="Platzer M."/>
        </authorList>
    </citation>
    <scope>NUCLEOTIDE SEQUENCE</scope>
    <source>
        <tissue evidence="1">Brain</tissue>
    </source>
</reference>
<gene>
    <name evidence="1" type="primary">Nfu_g_1_003300</name>
</gene>
<organism evidence="1">
    <name type="scientific">Nothobranchius rachovii</name>
    <name type="common">bluefin notho</name>
    <dbReference type="NCBI Taxonomy" id="451742"/>
    <lineage>
        <taxon>Eukaryota</taxon>
        <taxon>Metazoa</taxon>
        <taxon>Chordata</taxon>
        <taxon>Craniata</taxon>
        <taxon>Vertebrata</taxon>
        <taxon>Euteleostomi</taxon>
        <taxon>Actinopterygii</taxon>
        <taxon>Neopterygii</taxon>
        <taxon>Teleostei</taxon>
        <taxon>Neoteleostei</taxon>
        <taxon>Acanthomorphata</taxon>
        <taxon>Ovalentaria</taxon>
        <taxon>Atherinomorphae</taxon>
        <taxon>Cyprinodontiformes</taxon>
        <taxon>Nothobranchiidae</taxon>
        <taxon>Nothobranchius</taxon>
    </lineage>
</organism>
<sequence length="45" mass="5187">RSHARACLVKKQGGEGVCSKDQLKKFCHVFSKEEGHSWEREQRVS</sequence>
<evidence type="ECO:0000313" key="1">
    <source>
        <dbReference type="EMBL" id="SBR81410.1"/>
    </source>
</evidence>
<name>A0A1A8PJ25_9TELE</name>
<feature type="non-terminal residue" evidence="1">
    <location>
        <position position="45"/>
    </location>
</feature>
<dbReference type="EMBL" id="HAEI01002690">
    <property type="protein sequence ID" value="SBR81410.1"/>
    <property type="molecule type" value="Transcribed_RNA"/>
</dbReference>
<proteinExistence type="predicted"/>
<protein>
    <submittedName>
        <fullName evidence="1">Uncharacterized protein</fullName>
    </submittedName>
</protein>
<reference evidence="1" key="1">
    <citation type="submission" date="2016-05" db="EMBL/GenBank/DDBJ databases">
        <authorList>
            <person name="Lavstsen T."/>
            <person name="Jespersen J.S."/>
        </authorList>
    </citation>
    <scope>NUCLEOTIDE SEQUENCE</scope>
    <source>
        <tissue evidence="1">Brain</tissue>
    </source>
</reference>
<feature type="non-terminal residue" evidence="1">
    <location>
        <position position="1"/>
    </location>
</feature>